<keyword evidence="2" id="KW-1185">Reference proteome</keyword>
<accession>A0A2P1JXD9</accession>
<protein>
    <submittedName>
        <fullName evidence="1">Baseplate wedge protein</fullName>
    </submittedName>
</protein>
<proteinExistence type="predicted"/>
<organism evidence="1 2">
    <name type="scientific">Rhodococcus phage Finch</name>
    <dbReference type="NCBI Taxonomy" id="2094144"/>
    <lineage>
        <taxon>Viruses</taxon>
        <taxon>Duplodnaviria</taxon>
        <taxon>Heunggongvirae</taxon>
        <taxon>Uroviricota</taxon>
        <taxon>Caudoviricetes</taxon>
        <taxon>Finchvirus</taxon>
        <taxon>Finchvirus finch</taxon>
    </lineage>
</organism>
<evidence type="ECO:0000313" key="2">
    <source>
        <dbReference type="Proteomes" id="UP000241290"/>
    </source>
</evidence>
<name>A0A2P1JXD9_9CAUD</name>
<dbReference type="SUPFAM" id="SSF160719">
    <property type="entry name" value="gpW/gp25-like"/>
    <property type="match status" value="1"/>
</dbReference>
<evidence type="ECO:0000313" key="1">
    <source>
        <dbReference type="EMBL" id="AVO24995.1"/>
    </source>
</evidence>
<gene>
    <name evidence="1" type="primary">55</name>
    <name evidence="1" type="ORF">SEA_FINCH_55</name>
</gene>
<reference evidence="2" key="1">
    <citation type="submission" date="2018-02" db="EMBL/GenBank/DDBJ databases">
        <authorList>
            <person name="Cohen D.B."/>
            <person name="Kent A.D."/>
        </authorList>
    </citation>
    <scope>NUCLEOTIDE SEQUENCE [LARGE SCALE GENOMIC DNA]</scope>
</reference>
<dbReference type="Proteomes" id="UP000241290">
    <property type="component" value="Genome"/>
</dbReference>
<dbReference type="Gene3D" id="3.10.450.40">
    <property type="match status" value="1"/>
</dbReference>
<dbReference type="RefSeq" id="YP_010059077.1">
    <property type="nucleotide sequence ID" value="NC_054724.1"/>
</dbReference>
<dbReference type="KEGG" id="vg:64766308"/>
<sequence length="138" mass="15831">MSFSLGIKDGDIELRGSSIAIVHGVDKLKQDVSIWLRERYRSDRFHSDYGSVLDNWIGQVIDRGTEAMVQAEVLRVLQNYQTRQYRMLQETPERLSMDEVLVSIQEIQTKIRYDAVIVNIRFVTGSKKIDQLSVGLGV</sequence>
<dbReference type="EMBL" id="MG962366">
    <property type="protein sequence ID" value="AVO24995.1"/>
    <property type="molecule type" value="Genomic_DNA"/>
</dbReference>
<dbReference type="GeneID" id="64766308"/>